<accession>A0A8S9X664</accession>
<organism evidence="2 3">
    <name type="scientific">Apolygus lucorum</name>
    <name type="common">Small green plant bug</name>
    <name type="synonym">Lygocoris lucorum</name>
    <dbReference type="NCBI Taxonomy" id="248454"/>
    <lineage>
        <taxon>Eukaryota</taxon>
        <taxon>Metazoa</taxon>
        <taxon>Ecdysozoa</taxon>
        <taxon>Arthropoda</taxon>
        <taxon>Hexapoda</taxon>
        <taxon>Insecta</taxon>
        <taxon>Pterygota</taxon>
        <taxon>Neoptera</taxon>
        <taxon>Paraneoptera</taxon>
        <taxon>Hemiptera</taxon>
        <taxon>Heteroptera</taxon>
        <taxon>Panheteroptera</taxon>
        <taxon>Cimicomorpha</taxon>
        <taxon>Miridae</taxon>
        <taxon>Mirini</taxon>
        <taxon>Apolygus</taxon>
    </lineage>
</organism>
<name>A0A8S9X664_APOLU</name>
<protein>
    <submittedName>
        <fullName evidence="2">Uncharacterized protein</fullName>
    </submittedName>
</protein>
<proteinExistence type="predicted"/>
<evidence type="ECO:0000313" key="2">
    <source>
        <dbReference type="EMBL" id="KAF6203831.1"/>
    </source>
</evidence>
<feature type="transmembrane region" description="Helical" evidence="1">
    <location>
        <begin position="23"/>
        <end position="42"/>
    </location>
</feature>
<gene>
    <name evidence="2" type="ORF">GE061_002166</name>
</gene>
<feature type="transmembrane region" description="Helical" evidence="1">
    <location>
        <begin position="262"/>
        <end position="287"/>
    </location>
</feature>
<evidence type="ECO:0000256" key="1">
    <source>
        <dbReference type="SAM" id="Phobius"/>
    </source>
</evidence>
<dbReference type="AlphaFoldDB" id="A0A8S9X664"/>
<dbReference type="EMBL" id="WIXP02000010">
    <property type="protein sequence ID" value="KAF6203831.1"/>
    <property type="molecule type" value="Genomic_DNA"/>
</dbReference>
<dbReference type="OrthoDB" id="6597267at2759"/>
<reference evidence="2" key="1">
    <citation type="journal article" date="2021" name="Mol. Ecol. Resour.">
        <title>Apolygus lucorum genome provides insights into omnivorousness and mesophyll feeding.</title>
        <authorList>
            <person name="Liu Y."/>
            <person name="Liu H."/>
            <person name="Wang H."/>
            <person name="Huang T."/>
            <person name="Liu B."/>
            <person name="Yang B."/>
            <person name="Yin L."/>
            <person name="Li B."/>
            <person name="Zhang Y."/>
            <person name="Zhang S."/>
            <person name="Jiang F."/>
            <person name="Zhang X."/>
            <person name="Ren Y."/>
            <person name="Wang B."/>
            <person name="Wang S."/>
            <person name="Lu Y."/>
            <person name="Wu K."/>
            <person name="Fan W."/>
            <person name="Wang G."/>
        </authorList>
    </citation>
    <scope>NUCLEOTIDE SEQUENCE</scope>
    <source>
        <strain evidence="2">12Hb</strain>
    </source>
</reference>
<keyword evidence="3" id="KW-1185">Reference proteome</keyword>
<dbReference type="Proteomes" id="UP000466442">
    <property type="component" value="Unassembled WGS sequence"/>
</dbReference>
<keyword evidence="1" id="KW-0472">Membrane</keyword>
<evidence type="ECO:0000313" key="3">
    <source>
        <dbReference type="Proteomes" id="UP000466442"/>
    </source>
</evidence>
<comment type="caution">
    <text evidence="2">The sequence shown here is derived from an EMBL/GenBank/DDBJ whole genome shotgun (WGS) entry which is preliminary data.</text>
</comment>
<keyword evidence="1" id="KW-0812">Transmembrane</keyword>
<keyword evidence="1" id="KW-1133">Transmembrane helix</keyword>
<sequence length="422" mass="46806">MIQIFSWIAYKGRKKNLEMSSEGVFVVCVLLLITGVSTLRMGDILNAEYLPSTLMIEEAEIDNAAMKDNSNVSTEGRIRDAFDTMQFHRAKMNEYLCRSYIADEILSELQPKTVSRLGIPSKKIYKNHKPQESLLTDQGSSSYRDWLSRSTLLDDVYRHYDVMMDHEDSEASGTEEVESGEVTGYAVQSGGRKSPNWGPSIYGVGGGGGDFGGHGPGIGGHYQSHSPVEYPQEHHGGGDEHHYYYQEEEHGKGLAIKELFDLALTALAFLAFGLFIMNLIMTCLLGTNNGNTVVTTMMTVTASGGAAAHRGAEGRSLIDDNALNEMAYRVLTSVEELKKLYKGQPGDDRGCFRYSLCQNNKYSRSLSGSKRLWLPIWSFGLSWLIGRLGEDRLSSLQASVLGLGDADCRNIFPTCSRTHWMR</sequence>